<dbReference type="PANTHER" id="PTHR48182">
    <property type="entry name" value="PROTEIN SERAC1"/>
    <property type="match status" value="1"/>
</dbReference>
<protein>
    <recommendedName>
        <fullName evidence="10">Protein SERAC1</fullName>
    </recommendedName>
</protein>
<dbReference type="SUPFAM" id="SSF53474">
    <property type="entry name" value="alpha/beta-Hydrolases"/>
    <property type="match status" value="1"/>
</dbReference>
<keyword evidence="4" id="KW-0256">Endoplasmic reticulum</keyword>
<dbReference type="GO" id="GO:0016020">
    <property type="term" value="C:membrane"/>
    <property type="evidence" value="ECO:0007669"/>
    <property type="project" value="UniProtKB-SubCell"/>
</dbReference>
<comment type="caution">
    <text evidence="8">The sequence shown here is derived from an EMBL/GenBank/DDBJ whole genome shotgun (WGS) entry which is preliminary data.</text>
</comment>
<evidence type="ECO:0000256" key="1">
    <source>
        <dbReference type="ARBA" id="ARBA00004173"/>
    </source>
</evidence>
<feature type="compositionally biased region" description="Polar residues" evidence="7">
    <location>
        <begin position="428"/>
        <end position="441"/>
    </location>
</feature>
<organism evidence="8 9">
    <name type="scientific">Lasiodiplodia theobromae</name>
    <dbReference type="NCBI Taxonomy" id="45133"/>
    <lineage>
        <taxon>Eukaryota</taxon>
        <taxon>Fungi</taxon>
        <taxon>Dikarya</taxon>
        <taxon>Ascomycota</taxon>
        <taxon>Pezizomycotina</taxon>
        <taxon>Dothideomycetes</taxon>
        <taxon>Dothideomycetes incertae sedis</taxon>
        <taxon>Botryosphaeriales</taxon>
        <taxon>Botryosphaeriaceae</taxon>
        <taxon>Lasiodiplodia</taxon>
    </lineage>
</organism>
<evidence type="ECO:0000256" key="2">
    <source>
        <dbReference type="ARBA" id="ARBA00004240"/>
    </source>
</evidence>
<keyword evidence="9" id="KW-1185">Reference proteome</keyword>
<feature type="compositionally biased region" description="Low complexity" evidence="7">
    <location>
        <begin position="270"/>
        <end position="285"/>
    </location>
</feature>
<feature type="compositionally biased region" description="Basic and acidic residues" evidence="7">
    <location>
        <begin position="453"/>
        <end position="465"/>
    </location>
</feature>
<dbReference type="Proteomes" id="UP000325902">
    <property type="component" value="Unassembled WGS sequence"/>
</dbReference>
<evidence type="ECO:0008006" key="10">
    <source>
        <dbReference type="Google" id="ProtNLM"/>
    </source>
</evidence>
<comment type="subcellular location">
    <subcellularLocation>
        <location evidence="2">Endoplasmic reticulum</location>
    </subcellularLocation>
    <subcellularLocation>
        <location evidence="3">Membrane</location>
    </subcellularLocation>
    <subcellularLocation>
        <location evidence="1">Mitochondrion</location>
    </subcellularLocation>
</comment>
<dbReference type="PANTHER" id="PTHR48182:SF2">
    <property type="entry name" value="PROTEIN SERAC1"/>
    <property type="match status" value="1"/>
</dbReference>
<evidence type="ECO:0000256" key="3">
    <source>
        <dbReference type="ARBA" id="ARBA00004370"/>
    </source>
</evidence>
<proteinExistence type="predicted"/>
<keyword evidence="6" id="KW-0472">Membrane</keyword>
<evidence type="ECO:0000313" key="9">
    <source>
        <dbReference type="Proteomes" id="UP000325902"/>
    </source>
</evidence>
<dbReference type="AlphaFoldDB" id="A0A5N5D216"/>
<feature type="compositionally biased region" description="Polar residues" evidence="7">
    <location>
        <begin position="375"/>
        <end position="388"/>
    </location>
</feature>
<name>A0A5N5D216_9PEZI</name>
<feature type="compositionally biased region" description="Polar residues" evidence="7">
    <location>
        <begin position="188"/>
        <end position="202"/>
    </location>
</feature>
<dbReference type="GO" id="GO:0005783">
    <property type="term" value="C:endoplasmic reticulum"/>
    <property type="evidence" value="ECO:0007669"/>
    <property type="project" value="UniProtKB-SubCell"/>
</dbReference>
<evidence type="ECO:0000256" key="7">
    <source>
        <dbReference type="SAM" id="MobiDB-lite"/>
    </source>
</evidence>
<feature type="region of interest" description="Disordered" evidence="7">
    <location>
        <begin position="188"/>
        <end position="256"/>
    </location>
</feature>
<evidence type="ECO:0000313" key="8">
    <source>
        <dbReference type="EMBL" id="KAB2571739.1"/>
    </source>
</evidence>
<reference evidence="8 9" key="1">
    <citation type="journal article" date="2019" name="Sci. Rep.">
        <title>A multi-omics analysis of the grapevine pathogen Lasiodiplodia theobromae reveals that temperature affects the expression of virulence- and pathogenicity-related genes.</title>
        <authorList>
            <person name="Felix C."/>
            <person name="Meneses R."/>
            <person name="Goncalves M.F.M."/>
            <person name="Tilleman L."/>
            <person name="Duarte A.S."/>
            <person name="Jorrin-Novo J.V."/>
            <person name="Van de Peer Y."/>
            <person name="Deforce D."/>
            <person name="Van Nieuwerburgh F."/>
            <person name="Esteves A.C."/>
            <person name="Alves A."/>
        </authorList>
    </citation>
    <scope>NUCLEOTIDE SEQUENCE [LARGE SCALE GENOMIC DNA]</scope>
    <source>
        <strain evidence="8 9">LA-SOL3</strain>
    </source>
</reference>
<evidence type="ECO:0000256" key="4">
    <source>
        <dbReference type="ARBA" id="ARBA00022824"/>
    </source>
</evidence>
<gene>
    <name evidence="8" type="ORF">DBV05_g9589</name>
</gene>
<dbReference type="OrthoDB" id="5408296at2759"/>
<feature type="compositionally biased region" description="Low complexity" evidence="7">
    <location>
        <begin position="330"/>
        <end position="340"/>
    </location>
</feature>
<keyword evidence="5" id="KW-0496">Mitochondrion</keyword>
<evidence type="ECO:0000256" key="6">
    <source>
        <dbReference type="ARBA" id="ARBA00023136"/>
    </source>
</evidence>
<dbReference type="InterPro" id="IPR029058">
    <property type="entry name" value="AB_hydrolase_fold"/>
</dbReference>
<feature type="region of interest" description="Disordered" evidence="7">
    <location>
        <begin position="270"/>
        <end position="478"/>
    </location>
</feature>
<dbReference type="Gene3D" id="3.40.50.1820">
    <property type="entry name" value="alpha/beta hydrolase"/>
    <property type="match status" value="1"/>
</dbReference>
<feature type="compositionally biased region" description="Low complexity" evidence="7">
    <location>
        <begin position="220"/>
        <end position="238"/>
    </location>
</feature>
<dbReference type="InterPro" id="IPR052374">
    <property type="entry name" value="SERAC1"/>
</dbReference>
<feature type="compositionally biased region" description="Low complexity" evidence="7">
    <location>
        <begin position="406"/>
        <end position="415"/>
    </location>
</feature>
<evidence type="ECO:0000256" key="5">
    <source>
        <dbReference type="ARBA" id="ARBA00023128"/>
    </source>
</evidence>
<sequence>MPQQPGEQSLCTLFADIHYYFSHPNAKPVHHRFDKSSYVYLYYNPTERRGRIEIANYAGTPDQDAFMGYLDTVQVNRTHKQPNLFTITVDPSNAGSTPSSPQQDYSQWHLPAPDQRNEGKYMFKLHTVDIYLWTENDANTLVSLLQQVLQPHQLRILDAPTHKSRHSEHSETMSPVVKKLEQMAVSNPHQYRSTSVSTTQSFPGPPTMPASSLGESPQEPASYAPMAYNPAAPAAPEPISHREKTPPPPDGEMGTGLAAAAAHEDGAAAYGMQQHQHHGSYQQHQPYMPGPPSATHGSFPPPPALGPTPTQIQRASTTTGSFPPPPPPQNGGTPPYSQSFAPPPSAAPYGQTPTPTHPGMQRQATLPAGYPGYNPQAQTQPQYANYPQSPGYAPVQSPGISTPLQSPGYAAAAPSPGMPPPGGYAQYSYGQPTAQPQSQAESYAVHGQLYRPTEQEASIRGHDRPGQPGPGAAPPGKFEQRVDRVEKGHETVATLNFTSLPALLSGKREHFLDFELDDKDGRLEFDTHFEGFTPLHSAQDKDCEFDIVAISGLNGHAFGSFKQKEHVHMWLRDDLPRDFPRARIFTYGYETRGASIQNVYDVANAFRSRLNAIRRHSTTRPPRALVIVAHSLGGIVVKAAVNAMRESYEPRDRTNLQYLRSIFLFGVPNHGMNIESLVPMIHESARRTLLYPLDANNSPTLREIGKRFLKVTRRIPDFESFYFYETMESPTAIIVEGQWQMSGPPAVLVSVSSATHGTPHDDLGHRVIPVNRTHRDLVKFTGAHDDVYQTVLDRLKATLEDAQECLQSHCRRLSKVERSKIHVNY</sequence>
<accession>A0A5N5D216</accession>
<dbReference type="EMBL" id="VCHE01000093">
    <property type="protein sequence ID" value="KAB2571739.1"/>
    <property type="molecule type" value="Genomic_DNA"/>
</dbReference>
<dbReference type="GO" id="GO:0005739">
    <property type="term" value="C:mitochondrion"/>
    <property type="evidence" value="ECO:0007669"/>
    <property type="project" value="UniProtKB-SubCell"/>
</dbReference>